<name>A0A5P1EKP0_ASPOF</name>
<dbReference type="EMBL" id="CM007386">
    <property type="protein sequence ID" value="ONK66542.1"/>
    <property type="molecule type" value="Genomic_DNA"/>
</dbReference>
<evidence type="ECO:0000313" key="1">
    <source>
        <dbReference type="EMBL" id="ONK66542.1"/>
    </source>
</evidence>
<dbReference type="AlphaFoldDB" id="A0A5P1EKP0"/>
<dbReference type="Gramene" id="ONK66542">
    <property type="protein sequence ID" value="ONK66542"/>
    <property type="gene ID" value="A4U43_C06F9270"/>
</dbReference>
<organism evidence="1 2">
    <name type="scientific">Asparagus officinalis</name>
    <name type="common">Garden asparagus</name>
    <dbReference type="NCBI Taxonomy" id="4686"/>
    <lineage>
        <taxon>Eukaryota</taxon>
        <taxon>Viridiplantae</taxon>
        <taxon>Streptophyta</taxon>
        <taxon>Embryophyta</taxon>
        <taxon>Tracheophyta</taxon>
        <taxon>Spermatophyta</taxon>
        <taxon>Magnoliopsida</taxon>
        <taxon>Liliopsida</taxon>
        <taxon>Asparagales</taxon>
        <taxon>Asparagaceae</taxon>
        <taxon>Asparagoideae</taxon>
        <taxon>Asparagus</taxon>
    </lineage>
</organism>
<sequence length="100" mass="11494">MSTKKVELSQPFYWGEIRVPFEGKQFTMPTQEKQHVIRKNKSPIGIRKFRVGVSYQDTAKFSHLSALLVDFTLYGRCHSIYTSPPVSESTYPINLGSSFF</sequence>
<gene>
    <name evidence="1" type="ORF">A4U43_C06F9270</name>
</gene>
<proteinExistence type="predicted"/>
<keyword evidence="2" id="KW-1185">Reference proteome</keyword>
<dbReference type="Proteomes" id="UP000243459">
    <property type="component" value="Chromosome 6"/>
</dbReference>
<reference evidence="2" key="1">
    <citation type="journal article" date="2017" name="Nat. Commun.">
        <title>The asparagus genome sheds light on the origin and evolution of a young Y chromosome.</title>
        <authorList>
            <person name="Harkess A."/>
            <person name="Zhou J."/>
            <person name="Xu C."/>
            <person name="Bowers J.E."/>
            <person name="Van der Hulst R."/>
            <person name="Ayyampalayam S."/>
            <person name="Mercati F."/>
            <person name="Riccardi P."/>
            <person name="McKain M.R."/>
            <person name="Kakrana A."/>
            <person name="Tang H."/>
            <person name="Ray J."/>
            <person name="Groenendijk J."/>
            <person name="Arikit S."/>
            <person name="Mathioni S.M."/>
            <person name="Nakano M."/>
            <person name="Shan H."/>
            <person name="Telgmann-Rauber A."/>
            <person name="Kanno A."/>
            <person name="Yue Z."/>
            <person name="Chen H."/>
            <person name="Li W."/>
            <person name="Chen Y."/>
            <person name="Xu X."/>
            <person name="Zhang Y."/>
            <person name="Luo S."/>
            <person name="Chen H."/>
            <person name="Gao J."/>
            <person name="Mao Z."/>
            <person name="Pires J.C."/>
            <person name="Luo M."/>
            <person name="Kudrna D."/>
            <person name="Wing R.A."/>
            <person name="Meyers B.C."/>
            <person name="Yi K."/>
            <person name="Kong H."/>
            <person name="Lavrijsen P."/>
            <person name="Sunseri F."/>
            <person name="Falavigna A."/>
            <person name="Ye Y."/>
            <person name="Leebens-Mack J.H."/>
            <person name="Chen G."/>
        </authorList>
    </citation>
    <scope>NUCLEOTIDE SEQUENCE [LARGE SCALE GENOMIC DNA]</scope>
    <source>
        <strain evidence="2">cv. DH0086</strain>
    </source>
</reference>
<accession>A0A5P1EKP0</accession>
<evidence type="ECO:0000313" key="2">
    <source>
        <dbReference type="Proteomes" id="UP000243459"/>
    </source>
</evidence>
<protein>
    <submittedName>
        <fullName evidence="1">Uncharacterized protein</fullName>
    </submittedName>
</protein>